<evidence type="ECO:0000256" key="3">
    <source>
        <dbReference type="ARBA" id="ARBA00022692"/>
    </source>
</evidence>
<feature type="transmembrane region" description="Helical" evidence="6">
    <location>
        <begin position="315"/>
        <end position="333"/>
    </location>
</feature>
<reference evidence="8 9" key="1">
    <citation type="submission" date="2016-08" db="EMBL/GenBank/DDBJ databases">
        <title>A Parts List for Fungal Cellulosomes Revealed by Comparative Genomics.</title>
        <authorList>
            <consortium name="DOE Joint Genome Institute"/>
            <person name="Haitjema C.H."/>
            <person name="Gilmore S.P."/>
            <person name="Henske J.K."/>
            <person name="Solomon K.V."/>
            <person name="De Groot R."/>
            <person name="Kuo A."/>
            <person name="Mondo S.J."/>
            <person name="Salamov A.A."/>
            <person name="Labutti K."/>
            <person name="Zhao Z."/>
            <person name="Chiniquy J."/>
            <person name="Barry K."/>
            <person name="Brewer H.M."/>
            <person name="Purvine S.O."/>
            <person name="Wright A.T."/>
            <person name="Boxma B."/>
            <person name="Van Alen T."/>
            <person name="Hackstein J.H."/>
            <person name="Baker S.E."/>
            <person name="Grigoriev I.V."/>
            <person name="O'Malley M.A."/>
        </authorList>
    </citation>
    <scope>NUCLEOTIDE SEQUENCE [LARGE SCALE GENOMIC DNA]</scope>
    <source>
        <strain evidence="8 9">G1</strain>
    </source>
</reference>
<gene>
    <name evidence="8" type="ORF">LY90DRAFT_705788</name>
</gene>
<dbReference type="AlphaFoldDB" id="A0A1Y2AZD8"/>
<evidence type="ECO:0000256" key="6">
    <source>
        <dbReference type="SAM" id="Phobius"/>
    </source>
</evidence>
<keyword evidence="2" id="KW-1003">Cell membrane</keyword>
<feature type="transmembrane region" description="Helical" evidence="6">
    <location>
        <begin position="249"/>
        <end position="268"/>
    </location>
</feature>
<organism evidence="8 9">
    <name type="scientific">Neocallimastix californiae</name>
    <dbReference type="NCBI Taxonomy" id="1754190"/>
    <lineage>
        <taxon>Eukaryota</taxon>
        <taxon>Fungi</taxon>
        <taxon>Fungi incertae sedis</taxon>
        <taxon>Chytridiomycota</taxon>
        <taxon>Chytridiomycota incertae sedis</taxon>
        <taxon>Neocallimastigomycetes</taxon>
        <taxon>Neocallimastigales</taxon>
        <taxon>Neocallimastigaceae</taxon>
        <taxon>Neocallimastix</taxon>
    </lineage>
</organism>
<feature type="transmembrane region" description="Helical" evidence="6">
    <location>
        <begin position="383"/>
        <end position="405"/>
    </location>
</feature>
<dbReference type="GO" id="GO:0016413">
    <property type="term" value="F:O-acetyltransferase activity"/>
    <property type="evidence" value="ECO:0007669"/>
    <property type="project" value="TreeGrafter"/>
</dbReference>
<dbReference type="EMBL" id="MCOG01000189">
    <property type="protein sequence ID" value="ORY27941.1"/>
    <property type="molecule type" value="Genomic_DNA"/>
</dbReference>
<evidence type="ECO:0000313" key="9">
    <source>
        <dbReference type="Proteomes" id="UP000193920"/>
    </source>
</evidence>
<evidence type="ECO:0000256" key="4">
    <source>
        <dbReference type="ARBA" id="ARBA00022989"/>
    </source>
</evidence>
<feature type="transmembrane region" description="Helical" evidence="6">
    <location>
        <begin position="132"/>
        <end position="154"/>
    </location>
</feature>
<dbReference type="OrthoDB" id="2137890at2759"/>
<dbReference type="PANTHER" id="PTHR40074:SF2">
    <property type="entry name" value="O-ACETYLTRANSFERASE WECH"/>
    <property type="match status" value="1"/>
</dbReference>
<feature type="domain" description="Acyltransferase 3" evidence="7">
    <location>
        <begin position="96"/>
        <end position="427"/>
    </location>
</feature>
<feature type="transmembrane region" description="Helical" evidence="6">
    <location>
        <begin position="219"/>
        <end position="237"/>
    </location>
</feature>
<keyword evidence="5 6" id="KW-0472">Membrane</keyword>
<dbReference type="GO" id="GO:0009246">
    <property type="term" value="P:enterobacterial common antigen biosynthetic process"/>
    <property type="evidence" value="ECO:0007669"/>
    <property type="project" value="TreeGrafter"/>
</dbReference>
<evidence type="ECO:0000256" key="2">
    <source>
        <dbReference type="ARBA" id="ARBA00022475"/>
    </source>
</evidence>
<dbReference type="InterPro" id="IPR002656">
    <property type="entry name" value="Acyl_transf_3_dom"/>
</dbReference>
<feature type="transmembrane region" description="Helical" evidence="6">
    <location>
        <begin position="174"/>
        <end position="193"/>
    </location>
</feature>
<accession>A0A1Y2AZD8</accession>
<dbReference type="STRING" id="1754190.A0A1Y2AZD8"/>
<keyword evidence="9" id="KW-1185">Reference proteome</keyword>
<protein>
    <recommendedName>
        <fullName evidence="7">Acyltransferase 3 domain-containing protein</fullName>
    </recommendedName>
</protein>
<sequence>MEQSNNEDVTMEILNNSNNDNNDINENVDNFGDFDLENEIIELTQIVNSDSESIINTDLELNIEEENQGLLANEEINIPLQNLNMKDSSNNNKRQYWIDALRIVSSYMVVLVHCSSYAIFEVPIFTSPWYGLMFWDAMSRACVPLFVMISGILFLDPKKEISLKKLYKKYIFRIFKNIVFWNIFYATIVKYLINPFNLSYSWGFHNITEFITDVLYGKFHIWYLYMCIGLYAMTPLIKAFTSNEVTMKYFIALGLTIVQIVPYVSNIFRDFIPNLYFKEVGEVMGKLMIYIAYGYTIYYALGYYLNQLEIKRKSVFVIIYSLGLINLGLTYFFKVFLSLKYQQEYNIYGDYNSFNVCICAISIFIFFKYVVGKILNKLFQIKGFKTLLLTLSDLSFGIYLIHIFYFDIFRVLKFNSYSFNPFICSPIHALCIWISGAITVYLMKKLPILKNFV</sequence>
<name>A0A1Y2AZD8_9FUNG</name>
<feature type="transmembrane region" description="Helical" evidence="6">
    <location>
        <begin position="425"/>
        <end position="443"/>
    </location>
</feature>
<dbReference type="Proteomes" id="UP000193920">
    <property type="component" value="Unassembled WGS sequence"/>
</dbReference>
<proteinExistence type="predicted"/>
<evidence type="ECO:0000259" key="7">
    <source>
        <dbReference type="Pfam" id="PF01757"/>
    </source>
</evidence>
<keyword evidence="3 6" id="KW-0812">Transmembrane</keyword>
<dbReference type="PANTHER" id="PTHR40074">
    <property type="entry name" value="O-ACETYLTRANSFERASE WECH"/>
    <property type="match status" value="1"/>
</dbReference>
<comment type="subcellular location">
    <subcellularLocation>
        <location evidence="1">Cell membrane</location>
        <topology evidence="1">Multi-pass membrane protein</topology>
    </subcellularLocation>
</comment>
<evidence type="ECO:0000256" key="1">
    <source>
        <dbReference type="ARBA" id="ARBA00004651"/>
    </source>
</evidence>
<evidence type="ECO:0000256" key="5">
    <source>
        <dbReference type="ARBA" id="ARBA00023136"/>
    </source>
</evidence>
<keyword evidence="4 6" id="KW-1133">Transmembrane helix</keyword>
<feature type="transmembrane region" description="Helical" evidence="6">
    <location>
        <begin position="288"/>
        <end position="306"/>
    </location>
</feature>
<feature type="transmembrane region" description="Helical" evidence="6">
    <location>
        <begin position="100"/>
        <end position="120"/>
    </location>
</feature>
<feature type="transmembrane region" description="Helical" evidence="6">
    <location>
        <begin position="353"/>
        <end position="371"/>
    </location>
</feature>
<dbReference type="GO" id="GO:0005886">
    <property type="term" value="C:plasma membrane"/>
    <property type="evidence" value="ECO:0007669"/>
    <property type="project" value="UniProtKB-SubCell"/>
</dbReference>
<comment type="caution">
    <text evidence="8">The sequence shown here is derived from an EMBL/GenBank/DDBJ whole genome shotgun (WGS) entry which is preliminary data.</text>
</comment>
<evidence type="ECO:0000313" key="8">
    <source>
        <dbReference type="EMBL" id="ORY27941.1"/>
    </source>
</evidence>
<dbReference type="Pfam" id="PF01757">
    <property type="entry name" value="Acyl_transf_3"/>
    <property type="match status" value="1"/>
</dbReference>